<dbReference type="AlphaFoldDB" id="H8IA46"/>
<dbReference type="HOGENOM" id="CLU_3163099_0_0_2"/>
<dbReference type="GeneID" id="43501109"/>
<dbReference type="Proteomes" id="UP000005233">
    <property type="component" value="Chromosome"/>
</dbReference>
<protein>
    <submittedName>
        <fullName evidence="1">Uncharacterized protein</fullName>
    </submittedName>
</protein>
<accession>H8IA46</accession>
<evidence type="ECO:0000313" key="1">
    <source>
        <dbReference type="EMBL" id="AFC99112.1"/>
    </source>
</evidence>
<dbReference type="KEGG" id="mez:Mtc_0342"/>
<gene>
    <name evidence="1" type="ordered locus">Mtc_0342</name>
</gene>
<evidence type="ECO:0000313" key="2">
    <source>
        <dbReference type="Proteomes" id="UP000005233"/>
    </source>
</evidence>
<reference evidence="1 2" key="1">
    <citation type="journal article" date="2012" name="J. Bacteriol.">
        <title>Complete genome sequence of a thermophilic methanogen, Methanocella conradii HZ254, isolated from Chinese rice field soil.</title>
        <authorList>
            <person name="Lu Z."/>
            <person name="Lu Y."/>
        </authorList>
    </citation>
    <scope>NUCLEOTIDE SEQUENCE [LARGE SCALE GENOMIC DNA]</scope>
    <source>
        <strain evidence="2">DSM 24694 / JCM 17849 / CGMCC 1.5162 / HZ254</strain>
    </source>
</reference>
<keyword evidence="2" id="KW-1185">Reference proteome</keyword>
<name>H8IA46_METCZ</name>
<proteinExistence type="predicted"/>
<organism evidence="1 2">
    <name type="scientific">Methanocella conradii (strain DSM 24694 / JCM 17849 / CGMCC 1.5162 / HZ254)</name>
    <dbReference type="NCBI Taxonomy" id="1041930"/>
    <lineage>
        <taxon>Archaea</taxon>
        <taxon>Methanobacteriati</taxon>
        <taxon>Methanobacteriota</taxon>
        <taxon>Stenosarchaea group</taxon>
        <taxon>Methanomicrobia</taxon>
        <taxon>Methanocellales</taxon>
        <taxon>Methanocellaceae</taxon>
        <taxon>Methanocella</taxon>
    </lineage>
</organism>
<sequence length="47" mass="5206">MELEDKLGKEVNISVHDLAGWLALASKGGAFYKIYHKKIQADAGFEL</sequence>
<dbReference type="EMBL" id="CP003243">
    <property type="protein sequence ID" value="AFC99112.1"/>
    <property type="molecule type" value="Genomic_DNA"/>
</dbReference>
<dbReference type="RefSeq" id="WP_014404951.1">
    <property type="nucleotide sequence ID" value="NC_017034.1"/>
</dbReference>